<protein>
    <submittedName>
        <fullName evidence="2">Uncharacterized protein</fullName>
    </submittedName>
</protein>
<gene>
    <name evidence="2" type="ORF">NE237_024359</name>
</gene>
<dbReference type="Proteomes" id="UP001141806">
    <property type="component" value="Unassembled WGS sequence"/>
</dbReference>
<evidence type="ECO:0000256" key="1">
    <source>
        <dbReference type="SAM" id="MobiDB-lite"/>
    </source>
</evidence>
<comment type="caution">
    <text evidence="2">The sequence shown here is derived from an EMBL/GenBank/DDBJ whole genome shotgun (WGS) entry which is preliminary data.</text>
</comment>
<proteinExistence type="predicted"/>
<accession>A0A9Q0HGS0</accession>
<dbReference type="AlphaFoldDB" id="A0A9Q0HGS0"/>
<feature type="compositionally biased region" description="Low complexity" evidence="1">
    <location>
        <begin position="1"/>
        <end position="14"/>
    </location>
</feature>
<dbReference type="EMBL" id="JAMYWD010000008">
    <property type="protein sequence ID" value="KAJ4964420.1"/>
    <property type="molecule type" value="Genomic_DNA"/>
</dbReference>
<sequence length="177" mass="19291">MWSSSSSMGSLISSRRARKKAKTRPAKVASASAQVDMRETLRKRSYHRGGSCSGGTGSTLTTVVRDIERAKGNGILGPPALEKCGDEVILLLSHELYAFVRTNSFHAIKEYKKSLTFKEYVADEAMPTFSIGVKAIQDWVLSKSPGFDFEGREALEEYEDDDHEGAAVLAGVVNEGV</sequence>
<evidence type="ECO:0000313" key="2">
    <source>
        <dbReference type="EMBL" id="KAJ4964420.1"/>
    </source>
</evidence>
<evidence type="ECO:0000313" key="3">
    <source>
        <dbReference type="Proteomes" id="UP001141806"/>
    </source>
</evidence>
<organism evidence="2 3">
    <name type="scientific">Protea cynaroides</name>
    <dbReference type="NCBI Taxonomy" id="273540"/>
    <lineage>
        <taxon>Eukaryota</taxon>
        <taxon>Viridiplantae</taxon>
        <taxon>Streptophyta</taxon>
        <taxon>Embryophyta</taxon>
        <taxon>Tracheophyta</taxon>
        <taxon>Spermatophyta</taxon>
        <taxon>Magnoliopsida</taxon>
        <taxon>Proteales</taxon>
        <taxon>Proteaceae</taxon>
        <taxon>Protea</taxon>
    </lineage>
</organism>
<keyword evidence="3" id="KW-1185">Reference proteome</keyword>
<reference evidence="2" key="1">
    <citation type="journal article" date="2023" name="Plant J.">
        <title>The genome of the king protea, Protea cynaroides.</title>
        <authorList>
            <person name="Chang J."/>
            <person name="Duong T.A."/>
            <person name="Schoeman C."/>
            <person name="Ma X."/>
            <person name="Roodt D."/>
            <person name="Barker N."/>
            <person name="Li Z."/>
            <person name="Van de Peer Y."/>
            <person name="Mizrachi E."/>
        </authorList>
    </citation>
    <scope>NUCLEOTIDE SEQUENCE</scope>
    <source>
        <tissue evidence="2">Young leaves</tissue>
    </source>
</reference>
<name>A0A9Q0HGS0_9MAGN</name>
<feature type="compositionally biased region" description="Basic residues" evidence="1">
    <location>
        <begin position="15"/>
        <end position="25"/>
    </location>
</feature>
<feature type="region of interest" description="Disordered" evidence="1">
    <location>
        <begin position="1"/>
        <end position="34"/>
    </location>
</feature>